<evidence type="ECO:0000313" key="2">
    <source>
        <dbReference type="EMBL" id="ROJ70180.1"/>
    </source>
</evidence>
<accession>A0A3N0XWL6</accession>
<evidence type="ECO:0000256" key="1">
    <source>
        <dbReference type="SAM" id="MobiDB-lite"/>
    </source>
</evidence>
<dbReference type="AlphaFoldDB" id="A0A3N0XWL6"/>
<dbReference type="EMBL" id="RJVU01059636">
    <property type="protein sequence ID" value="ROJ70180.1"/>
    <property type="molecule type" value="Genomic_DNA"/>
</dbReference>
<name>A0A3N0XWL6_ANAGA</name>
<organism evidence="2 3">
    <name type="scientific">Anabarilius grahami</name>
    <name type="common">Kanglang fish</name>
    <name type="synonym">Barilius grahami</name>
    <dbReference type="NCBI Taxonomy" id="495550"/>
    <lineage>
        <taxon>Eukaryota</taxon>
        <taxon>Metazoa</taxon>
        <taxon>Chordata</taxon>
        <taxon>Craniata</taxon>
        <taxon>Vertebrata</taxon>
        <taxon>Euteleostomi</taxon>
        <taxon>Actinopterygii</taxon>
        <taxon>Neopterygii</taxon>
        <taxon>Teleostei</taxon>
        <taxon>Ostariophysi</taxon>
        <taxon>Cypriniformes</taxon>
        <taxon>Xenocyprididae</taxon>
        <taxon>Xenocypridinae</taxon>
        <taxon>Xenocypridinae incertae sedis</taxon>
        <taxon>Anabarilius</taxon>
    </lineage>
</organism>
<dbReference type="Proteomes" id="UP000281406">
    <property type="component" value="Unassembled WGS sequence"/>
</dbReference>
<reference evidence="2 3" key="1">
    <citation type="submission" date="2018-10" db="EMBL/GenBank/DDBJ databases">
        <title>Genome assembly for a Yunnan-Guizhou Plateau 3E fish, Anabarilius grahami (Regan), and its evolutionary and genetic applications.</title>
        <authorList>
            <person name="Jiang W."/>
        </authorList>
    </citation>
    <scope>NUCLEOTIDE SEQUENCE [LARGE SCALE GENOMIC DNA]</scope>
    <source>
        <strain evidence="2">AG-KIZ</strain>
        <tissue evidence="2">Muscle</tissue>
    </source>
</reference>
<evidence type="ECO:0000313" key="3">
    <source>
        <dbReference type="Proteomes" id="UP000281406"/>
    </source>
</evidence>
<sequence length="116" mass="12769">METQSQTSSAAEKKKRVETIIATKSASTRADISEKAVASSTTSNGLVGSIPTWLDKDWRRPAKHSSVDRLPWPDSSKEPTVPPQWPDWSSLEGVREGGFPPPQLTSFARQVDHKVL</sequence>
<feature type="region of interest" description="Disordered" evidence="1">
    <location>
        <begin position="26"/>
        <end position="116"/>
    </location>
</feature>
<dbReference type="OrthoDB" id="3214149at2759"/>
<keyword evidence="3" id="KW-1185">Reference proteome</keyword>
<proteinExistence type="predicted"/>
<comment type="caution">
    <text evidence="2">The sequence shown here is derived from an EMBL/GenBank/DDBJ whole genome shotgun (WGS) entry which is preliminary data.</text>
</comment>
<protein>
    <submittedName>
        <fullName evidence="2">Uncharacterized protein</fullName>
    </submittedName>
</protein>
<gene>
    <name evidence="2" type="ORF">DPX16_13901</name>
</gene>